<feature type="domain" description="Class II aldolase/adducin N-terminal" evidence="2">
    <location>
        <begin position="34"/>
        <end position="263"/>
    </location>
</feature>
<proteinExistence type="predicted"/>
<comment type="caution">
    <text evidence="3">The sequence shown here is derived from an EMBL/GenBank/DDBJ whole genome shotgun (WGS) entry which is preliminary data.</text>
</comment>
<dbReference type="AlphaFoldDB" id="A0A2K2U9K0"/>
<evidence type="ECO:0000256" key="1">
    <source>
        <dbReference type="ARBA" id="ARBA00022723"/>
    </source>
</evidence>
<dbReference type="GO" id="GO:0016832">
    <property type="term" value="F:aldehyde-lyase activity"/>
    <property type="evidence" value="ECO:0007669"/>
    <property type="project" value="TreeGrafter"/>
</dbReference>
<dbReference type="SUPFAM" id="SSF53639">
    <property type="entry name" value="AraD/HMP-PK domain-like"/>
    <property type="match status" value="1"/>
</dbReference>
<dbReference type="Pfam" id="PF00596">
    <property type="entry name" value="Aldolase_II"/>
    <property type="match status" value="1"/>
</dbReference>
<evidence type="ECO:0000313" key="4">
    <source>
        <dbReference type="Proteomes" id="UP000236197"/>
    </source>
</evidence>
<dbReference type="Gene3D" id="3.40.225.10">
    <property type="entry name" value="Class II aldolase/adducin N-terminal domain"/>
    <property type="match status" value="1"/>
</dbReference>
<dbReference type="SMART" id="SM01007">
    <property type="entry name" value="Aldolase_II"/>
    <property type="match status" value="1"/>
</dbReference>
<dbReference type="GO" id="GO:0046872">
    <property type="term" value="F:metal ion binding"/>
    <property type="evidence" value="ECO:0007669"/>
    <property type="project" value="UniProtKB-KW"/>
</dbReference>
<dbReference type="GO" id="GO:0005829">
    <property type="term" value="C:cytosol"/>
    <property type="evidence" value="ECO:0007669"/>
    <property type="project" value="TreeGrafter"/>
</dbReference>
<evidence type="ECO:0000313" key="3">
    <source>
        <dbReference type="EMBL" id="PNV67011.1"/>
    </source>
</evidence>
<reference evidence="4" key="1">
    <citation type="submission" date="2018-01" db="EMBL/GenBank/DDBJ databases">
        <title>Rubneribacter badeniensis gen. nov., sp. nov., and Colonibacter rubneri, gen. nov., sp. nov., WGS of new members of the Eggerthellaceae.</title>
        <authorList>
            <person name="Danylec N."/>
            <person name="Stoll D.A."/>
            <person name="Doetsch A."/>
            <person name="Kulling S.E."/>
            <person name="Huch M."/>
        </authorList>
    </citation>
    <scope>NUCLEOTIDE SEQUENCE [LARGE SCALE GENOMIC DNA]</scope>
    <source>
        <strain evidence="4">ResAG-96</strain>
    </source>
</reference>
<keyword evidence="1" id="KW-0479">Metal-binding</keyword>
<organism evidence="3 4">
    <name type="scientific">Enteroscipio rubneri</name>
    <dbReference type="NCBI Taxonomy" id="2070686"/>
    <lineage>
        <taxon>Bacteria</taxon>
        <taxon>Bacillati</taxon>
        <taxon>Actinomycetota</taxon>
        <taxon>Coriobacteriia</taxon>
        <taxon>Eggerthellales</taxon>
        <taxon>Eggerthellaceae</taxon>
        <taxon>Enteroscipio</taxon>
    </lineage>
</organism>
<keyword evidence="4" id="KW-1185">Reference proteome</keyword>
<gene>
    <name evidence="3" type="ORF">C2L71_10160</name>
</gene>
<dbReference type="OrthoDB" id="9784634at2"/>
<dbReference type="PANTHER" id="PTHR22789:SF16">
    <property type="entry name" value="RHAMNULOSE-1-PHOSPHATE ALDOLASE"/>
    <property type="match status" value="1"/>
</dbReference>
<accession>A0A2K2U9K0</accession>
<dbReference type="InterPro" id="IPR001303">
    <property type="entry name" value="Aldolase_II/adducin_N"/>
</dbReference>
<name>A0A2K2U9K0_9ACTN</name>
<dbReference type="NCBIfam" id="NF002963">
    <property type="entry name" value="PRK03634.1"/>
    <property type="match status" value="1"/>
</dbReference>
<protein>
    <submittedName>
        <fullName evidence="3">Rhamnulose-1-phosphate aldolase</fullName>
    </submittedName>
</protein>
<dbReference type="RefSeq" id="WP_103265647.1">
    <property type="nucleotide sequence ID" value="NZ_CABMLE010000014.1"/>
</dbReference>
<dbReference type="Proteomes" id="UP000236197">
    <property type="component" value="Unassembled WGS sequence"/>
</dbReference>
<dbReference type="InterPro" id="IPR050197">
    <property type="entry name" value="Aldolase_class_II_sugar_metab"/>
</dbReference>
<dbReference type="PANTHER" id="PTHR22789">
    <property type="entry name" value="FUCULOSE PHOSPHATE ALDOLASE"/>
    <property type="match status" value="1"/>
</dbReference>
<evidence type="ECO:0000259" key="2">
    <source>
        <dbReference type="SMART" id="SM01007"/>
    </source>
</evidence>
<dbReference type="EMBL" id="PPEK01000014">
    <property type="protein sequence ID" value="PNV67011.1"/>
    <property type="molecule type" value="Genomic_DNA"/>
</dbReference>
<dbReference type="InterPro" id="IPR036409">
    <property type="entry name" value="Aldolase_II/adducin_N_sf"/>
</dbReference>
<dbReference type="GO" id="GO:0019323">
    <property type="term" value="P:pentose catabolic process"/>
    <property type="evidence" value="ECO:0007669"/>
    <property type="project" value="TreeGrafter"/>
</dbReference>
<sequence>MGFFDNAQEVLDKGVSVAKGAVSGVAVEQQAFAKAFVRLCSDGWLQGWHERNGGNLSYRLAPEDLASCRSFFYDNPSSWVPIGIRCENLGGEFFMVTAAGAHVRNVPLDPDATTGIVEINAVGDAWRIVWGFKDGAVPTSEFPSHFSIQSVRMSATNGASRALYHAHPTNIVALTQVLPLDDRTFTRALWTSFSESMVAFPQGIGVVPWTVPGGADVARAAADRMSRYEACVWAHHGVFASGASFDAAFGLMHAIEKAAGIYAGARAMNGGNGAFPNAIPDGGLRAIAEAYGLPVNEAFLD</sequence>